<keyword evidence="4 6" id="KW-0238">DNA-binding</keyword>
<name>A0A948RYL8_UNCEI</name>
<dbReference type="GO" id="GO:0004803">
    <property type="term" value="F:transposase activity"/>
    <property type="evidence" value="ECO:0007669"/>
    <property type="project" value="UniProtKB-UniRule"/>
</dbReference>
<dbReference type="GO" id="GO:0003677">
    <property type="term" value="F:DNA binding"/>
    <property type="evidence" value="ECO:0007669"/>
    <property type="project" value="UniProtKB-UniRule"/>
</dbReference>
<comment type="similarity">
    <text evidence="2 6">Belongs to the transposase mutator family.</text>
</comment>
<dbReference type="AlphaFoldDB" id="A0A948RYL8"/>
<keyword evidence="6" id="KW-0814">Transposable element</keyword>
<reference evidence="7" key="1">
    <citation type="submission" date="2021-05" db="EMBL/GenBank/DDBJ databases">
        <title>Energy efficiency and biological interactions define the core microbiome of deep oligotrophic groundwater.</title>
        <authorList>
            <person name="Mehrshad M."/>
            <person name="Lopez-Fernandez M."/>
            <person name="Bell E."/>
            <person name="Bernier-Latmani R."/>
            <person name="Bertilsson S."/>
            <person name="Dopson M."/>
        </authorList>
    </citation>
    <scope>NUCLEOTIDE SEQUENCE</scope>
    <source>
        <strain evidence="7">Modern_marine.mb.64</strain>
    </source>
</reference>
<evidence type="ECO:0000256" key="4">
    <source>
        <dbReference type="ARBA" id="ARBA00023125"/>
    </source>
</evidence>
<evidence type="ECO:0000313" key="8">
    <source>
        <dbReference type="Proteomes" id="UP000777784"/>
    </source>
</evidence>
<evidence type="ECO:0000256" key="1">
    <source>
        <dbReference type="ARBA" id="ARBA00002190"/>
    </source>
</evidence>
<dbReference type="GO" id="GO:0006313">
    <property type="term" value="P:DNA transposition"/>
    <property type="evidence" value="ECO:0007669"/>
    <property type="project" value="UniProtKB-UniRule"/>
</dbReference>
<protein>
    <recommendedName>
        <fullName evidence="6">Mutator family transposase</fullName>
    </recommendedName>
</protein>
<comment type="function">
    <text evidence="1 6">Required for the transposition of the insertion element.</text>
</comment>
<keyword evidence="3 6" id="KW-0815">Transposition</keyword>
<evidence type="ECO:0000256" key="6">
    <source>
        <dbReference type="RuleBase" id="RU365089"/>
    </source>
</evidence>
<evidence type="ECO:0000256" key="3">
    <source>
        <dbReference type="ARBA" id="ARBA00022578"/>
    </source>
</evidence>
<comment type="caution">
    <text evidence="7">The sequence shown here is derived from an EMBL/GenBank/DDBJ whole genome shotgun (WGS) entry which is preliminary data.</text>
</comment>
<evidence type="ECO:0000313" key="7">
    <source>
        <dbReference type="EMBL" id="MBU2691979.1"/>
    </source>
</evidence>
<evidence type="ECO:0000256" key="5">
    <source>
        <dbReference type="ARBA" id="ARBA00023172"/>
    </source>
</evidence>
<dbReference type="Pfam" id="PF00872">
    <property type="entry name" value="Transposase_mut"/>
    <property type="match status" value="1"/>
</dbReference>
<evidence type="ECO:0000256" key="2">
    <source>
        <dbReference type="ARBA" id="ARBA00010961"/>
    </source>
</evidence>
<accession>A0A948RYL8</accession>
<sequence length="414" mass="46821">MSKITHIEGLKPAESTVDLLTAILRDGARELLTKALEVEIEEFLERYRELRDEDGRQRVVRNGHHKEREVQTGIGAVTVKAPRARDRAEGGEKIQFRSSILPPYLRRSKSIEELLPWLYLKGISTGDFSEALTSLLGPDAAGLSASTISRLKKSWEVEYLDWNRRDLSAKEYVYLWADGVYFQARLEEQKQCVLVLMGSTPSGTKELIAIQDGYRESEQSWLELLLDLKQRGMEASPRGAVGDGALGFWKALHKVYPQTCPLRCWVHKTANVLNKMAKGVHGKAKAALHEIWMAESRKEAEKAMDAFAETYGAKYPKAVECLTKDREELLAFYDFPAEHWKHLRTSNPIESTFATVKLRTAKTRGCLSRVTALTMVFQLCRCAQKGWRKIDGYELLTKVIEGVKFVDGVEDVAA</sequence>
<dbReference type="PANTHER" id="PTHR33217:SF9">
    <property type="entry name" value="MUTATOR FAMILY TRANSPOSASE"/>
    <property type="match status" value="1"/>
</dbReference>
<organism evidence="7 8">
    <name type="scientific">Eiseniibacteriota bacterium</name>
    <dbReference type="NCBI Taxonomy" id="2212470"/>
    <lineage>
        <taxon>Bacteria</taxon>
        <taxon>Candidatus Eiseniibacteriota</taxon>
    </lineage>
</organism>
<keyword evidence="5 6" id="KW-0233">DNA recombination</keyword>
<gene>
    <name evidence="7" type="ORF">KJ970_13750</name>
</gene>
<dbReference type="PANTHER" id="PTHR33217">
    <property type="entry name" value="TRANSPOSASE FOR INSERTION SEQUENCE ELEMENT IS1081"/>
    <property type="match status" value="1"/>
</dbReference>
<dbReference type="InterPro" id="IPR001207">
    <property type="entry name" value="Transposase_mutator"/>
</dbReference>
<proteinExistence type="inferred from homology"/>
<dbReference type="EMBL" id="JAHJDP010000079">
    <property type="protein sequence ID" value="MBU2691979.1"/>
    <property type="molecule type" value="Genomic_DNA"/>
</dbReference>
<dbReference type="NCBIfam" id="NF033543">
    <property type="entry name" value="transpos_IS256"/>
    <property type="match status" value="1"/>
</dbReference>
<dbReference type="Proteomes" id="UP000777784">
    <property type="component" value="Unassembled WGS sequence"/>
</dbReference>